<sequence>MPQMFPVPTFFFFLIIFFSLVLFMINLSLSFPPYLINKHKKFNKGFNKINKITW</sequence>
<feature type="transmembrane region" description="Helical" evidence="1">
    <location>
        <begin position="12"/>
        <end position="36"/>
    </location>
</feature>
<keyword evidence="1" id="KW-1133">Transmembrane helix</keyword>
<proteinExistence type="predicted"/>
<organism evidence="2">
    <name type="scientific">Ricinus sp. ADS-2020</name>
    <dbReference type="NCBI Taxonomy" id="2794903"/>
    <lineage>
        <taxon>Eukaryota</taxon>
        <taxon>Metazoa</taxon>
        <taxon>Ecdysozoa</taxon>
        <taxon>Arthropoda</taxon>
        <taxon>Hexapoda</taxon>
        <taxon>Insecta</taxon>
        <taxon>Pterygota</taxon>
        <taxon>Neoptera</taxon>
        <taxon>Paraneoptera</taxon>
        <taxon>Psocodea</taxon>
        <taxon>Troctomorpha</taxon>
        <taxon>Phthiraptera</taxon>
        <taxon>Amblycera</taxon>
        <taxon>Ricinidae</taxon>
        <taxon>Ricinus</taxon>
    </lineage>
</organism>
<name>A0A7T1M830_9NEOP</name>
<evidence type="ECO:0000256" key="1">
    <source>
        <dbReference type="SAM" id="Phobius"/>
    </source>
</evidence>
<keyword evidence="1" id="KW-0812">Transmembrane</keyword>
<accession>A0A7T1M830</accession>
<gene>
    <name evidence="2" type="primary">atp8</name>
</gene>
<dbReference type="EMBL" id="MW199176">
    <property type="protein sequence ID" value="QPN54238.1"/>
    <property type="molecule type" value="Genomic_DNA"/>
</dbReference>
<dbReference type="AlphaFoldDB" id="A0A7T1M830"/>
<keyword evidence="2" id="KW-0496">Mitochondrion</keyword>
<evidence type="ECO:0000313" key="2">
    <source>
        <dbReference type="EMBL" id="QPN54238.1"/>
    </source>
</evidence>
<geneLocation type="mitochondrion" evidence="2"/>
<reference evidence="2" key="1">
    <citation type="journal article" date="2020" name="Gene">
        <title>Structure, gene order, and nucleotide composition of mitochondrial genomes in parasitic lice from Amblycera.</title>
        <authorList>
            <person name="Sweet A.D."/>
            <person name="Johnson K.P."/>
            <person name="Cao Y."/>
            <person name="de Moya R.S."/>
            <person name="Skinner R.K."/>
            <person name="Tan M."/>
            <person name="Virrueta-Herrera S."/>
            <person name="Cameron S.L."/>
        </authorList>
    </citation>
    <scope>NUCLEOTIDE SEQUENCE</scope>
    <source>
        <strain evidence="2">Risp</strain>
    </source>
</reference>
<keyword evidence="1" id="KW-0472">Membrane</keyword>
<protein>
    <submittedName>
        <fullName evidence="2">ATP synthase F0 subunit 8</fullName>
    </submittedName>
</protein>